<protein>
    <submittedName>
        <fullName evidence="2">PaaI family thioesterase</fullName>
    </submittedName>
</protein>
<reference evidence="2 3" key="1">
    <citation type="submission" date="2018-09" db="EMBL/GenBank/DDBJ databases">
        <title>Sphingomonas peninsula sp. nov., isolated from fildes peninsula, Antarctic soil.</title>
        <authorList>
            <person name="Yingchao G."/>
        </authorList>
    </citation>
    <scope>NUCLEOTIDE SEQUENCE [LARGE SCALE GENOMIC DNA]</scope>
    <source>
        <strain evidence="2 3">YZ-8</strain>
    </source>
</reference>
<dbReference type="AlphaFoldDB" id="A0A494TRJ8"/>
<dbReference type="KEGG" id="spha:D3Y57_17485"/>
<evidence type="ECO:0000259" key="1">
    <source>
        <dbReference type="Pfam" id="PF03061"/>
    </source>
</evidence>
<dbReference type="Gene3D" id="3.10.129.10">
    <property type="entry name" value="Hotdog Thioesterase"/>
    <property type="match status" value="1"/>
</dbReference>
<feature type="domain" description="Thioesterase" evidence="1">
    <location>
        <begin position="44"/>
        <end position="119"/>
    </location>
</feature>
<dbReference type="InterPro" id="IPR029069">
    <property type="entry name" value="HotDog_dom_sf"/>
</dbReference>
<keyword evidence="3" id="KW-1185">Reference proteome</keyword>
<name>A0A494TRJ8_SPHPE</name>
<accession>A0A494TRJ8</accession>
<organism evidence="2 3">
    <name type="scientific">Sphingomonas paeninsulae</name>
    <dbReference type="NCBI Taxonomy" id="2319844"/>
    <lineage>
        <taxon>Bacteria</taxon>
        <taxon>Pseudomonadati</taxon>
        <taxon>Pseudomonadota</taxon>
        <taxon>Alphaproteobacteria</taxon>
        <taxon>Sphingomonadales</taxon>
        <taxon>Sphingomonadaceae</taxon>
        <taxon>Sphingomonas</taxon>
    </lineage>
</organism>
<proteinExistence type="predicted"/>
<dbReference type="Proteomes" id="UP000276254">
    <property type="component" value="Chromosome"/>
</dbReference>
<dbReference type="InterPro" id="IPR006683">
    <property type="entry name" value="Thioestr_dom"/>
</dbReference>
<evidence type="ECO:0000313" key="3">
    <source>
        <dbReference type="Proteomes" id="UP000276254"/>
    </source>
</evidence>
<dbReference type="GO" id="GO:0016790">
    <property type="term" value="F:thiolester hydrolase activity"/>
    <property type="evidence" value="ECO:0007669"/>
    <property type="project" value="UniProtKB-ARBA"/>
</dbReference>
<gene>
    <name evidence="2" type="ORF">D3Y57_17485</name>
</gene>
<dbReference type="OrthoDB" id="5741080at2"/>
<sequence>MTWDLADQCRFNALLGKMIVQRDGDIARARIFPERIHTNLLDGVHGGVTLAFADIALFVGAALLVQADSAGGVTLDLSMQFIGAGKAGEPLDADVELLRETGRLVFLRGLIFQDHGKVAAFSGTLCKATIRK</sequence>
<dbReference type="Pfam" id="PF03061">
    <property type="entry name" value="4HBT"/>
    <property type="match status" value="1"/>
</dbReference>
<dbReference type="SUPFAM" id="SSF54637">
    <property type="entry name" value="Thioesterase/thiol ester dehydrase-isomerase"/>
    <property type="match status" value="1"/>
</dbReference>
<evidence type="ECO:0000313" key="2">
    <source>
        <dbReference type="EMBL" id="AYJ88098.1"/>
    </source>
</evidence>
<dbReference type="CDD" id="cd03443">
    <property type="entry name" value="PaaI_thioesterase"/>
    <property type="match status" value="1"/>
</dbReference>
<dbReference type="EMBL" id="CP032829">
    <property type="protein sequence ID" value="AYJ88098.1"/>
    <property type="molecule type" value="Genomic_DNA"/>
</dbReference>